<dbReference type="Proteomes" id="UP000008120">
    <property type="component" value="Chromosome"/>
</dbReference>
<dbReference type="InterPro" id="IPR024904">
    <property type="entry name" value="OTCase_ArgI"/>
</dbReference>
<dbReference type="EMBL" id="AP011829">
    <property type="protein sequence ID" value="BAJ47161.1"/>
    <property type="molecule type" value="Genomic_DNA"/>
</dbReference>
<dbReference type="PRINTS" id="PR00102">
    <property type="entry name" value="OTCASE"/>
</dbReference>
<dbReference type="NCBIfam" id="TIGR00658">
    <property type="entry name" value="orni_carb_tr"/>
    <property type="match status" value="1"/>
</dbReference>
<dbReference type="PANTHER" id="PTHR45753">
    <property type="entry name" value="ORNITHINE CARBAMOYLTRANSFERASE, MITOCHONDRIAL"/>
    <property type="match status" value="1"/>
</dbReference>
<dbReference type="EMBL" id="BA000048">
    <property type="protein sequence ID" value="BAJ50016.1"/>
    <property type="molecule type" value="Genomic_DNA"/>
</dbReference>
<feature type="domain" description="Aspartate/ornithine carbamoyltransferase Asp/Orn-binding" evidence="6">
    <location>
        <begin position="173"/>
        <end position="327"/>
    </location>
</feature>
<feature type="binding site" evidence="5">
    <location>
        <begin position="74"/>
        <end position="77"/>
    </location>
    <ligand>
        <name>carbamoyl phosphate</name>
        <dbReference type="ChEBI" id="CHEBI:58228"/>
    </ligand>
</feature>
<dbReference type="PANTHER" id="PTHR45753:SF3">
    <property type="entry name" value="ORNITHINE TRANSCARBAMYLASE, MITOCHONDRIAL"/>
    <property type="match status" value="1"/>
</dbReference>
<evidence type="ECO:0000313" key="12">
    <source>
        <dbReference type="Proteomes" id="UP000008120"/>
    </source>
</evidence>
<sequence length="333" mass="36848">MPSHLLIALSFQVKIKLCSDEGVAKMRHFLEVGDLKPKEIDAIVSAALRWRKSGYPRTRPLRDKTVVLVFQKPSTRTRVSFQAAVAKLGGESMYLGWSELQLGRGESVEDTGKVLARYVDCIVARVFGHGDLVELAKNGRIPVINALSDRHHPCQALADLMTIYMYSKKPYQSKVAFVGDGNNVCVSLMQVCAAAGVDITVATPPSHRPPEEEVKKALKVAEETGASVILTDDPREAVRNADFVYTDVFVSMGQEAERNRKLADFLPTYQVNASLMSHAKPTAKFMHCMPMHLGEEVTPEVAYGPQSVIYDQAENRMHTEASLLAYLLRGMVK</sequence>
<dbReference type="GO" id="GO:0005737">
    <property type="term" value="C:cytoplasm"/>
    <property type="evidence" value="ECO:0007669"/>
    <property type="project" value="UniProtKB-SubCell"/>
</dbReference>
<dbReference type="BioCyc" id="CCAL311458:G131R-154-MONOMER"/>
<evidence type="ECO:0000256" key="3">
    <source>
        <dbReference type="ARBA" id="ARBA00022679"/>
    </source>
</evidence>
<feature type="domain" description="Aspartate/ornithine carbamoyltransferase carbamoyl-P binding" evidence="7">
    <location>
        <begin position="27"/>
        <end position="164"/>
    </location>
</feature>
<evidence type="ECO:0000313" key="11">
    <source>
        <dbReference type="EMBL" id="BAJ50016.1"/>
    </source>
</evidence>
<comment type="subcellular location">
    <subcellularLocation>
        <location evidence="5">Cytoplasm</location>
    </subcellularLocation>
</comment>
<feature type="binding site" evidence="5">
    <location>
        <position position="247"/>
    </location>
    <ligand>
        <name>L-ornithine</name>
        <dbReference type="ChEBI" id="CHEBI:46911"/>
    </ligand>
</feature>
<reference evidence="8 12" key="2">
    <citation type="journal article" date="2011" name="Nucleic Acids Res.">
        <title>Insights into the evolution of Archaea and eukaryotic protein modifier systems revealed by the genome of a novel archaeal group.</title>
        <authorList>
            <person name="Nunoura T."/>
            <person name="Takaki Y."/>
            <person name="Kakuta J."/>
            <person name="Nishi S."/>
            <person name="Sugahara J."/>
            <person name="Kazama H."/>
            <person name="Chee G."/>
            <person name="Hattori M."/>
            <person name="Kanai A."/>
            <person name="Atomi H."/>
            <person name="Takai K."/>
            <person name="Takami H."/>
        </authorList>
    </citation>
    <scope>NUCLEOTIDE SEQUENCE [LARGE SCALE GENOMIC DNA]</scope>
</reference>
<dbReference type="Gene3D" id="3.40.50.1370">
    <property type="entry name" value="Aspartate/ornithine carbamoyltransferase"/>
    <property type="match status" value="2"/>
</dbReference>
<dbReference type="AlphaFoldDB" id="E6N4E2"/>
<evidence type="ECO:0000256" key="2">
    <source>
        <dbReference type="ARBA" id="ARBA00013007"/>
    </source>
</evidence>
<evidence type="ECO:0000256" key="4">
    <source>
        <dbReference type="ARBA" id="ARBA00048772"/>
    </source>
</evidence>
<proteinExistence type="inferred from homology"/>
<dbReference type="SUPFAM" id="SSF53671">
    <property type="entry name" value="Aspartate/ornithine carbamoyltransferase"/>
    <property type="match status" value="1"/>
</dbReference>
<feature type="binding site" evidence="5">
    <location>
        <begin position="251"/>
        <end position="252"/>
    </location>
    <ligand>
        <name>L-ornithine</name>
        <dbReference type="ChEBI" id="CHEBI:46911"/>
    </ligand>
</feature>
<name>E6N4E2_CALS0</name>
<dbReference type="FunFam" id="3.40.50.1370:FF:000008">
    <property type="entry name" value="Ornithine carbamoyltransferase"/>
    <property type="match status" value="1"/>
</dbReference>
<feature type="binding site" evidence="5">
    <location>
        <position position="101"/>
    </location>
    <ligand>
        <name>carbamoyl phosphate</name>
        <dbReference type="ChEBI" id="CHEBI:58228"/>
    </ligand>
</feature>
<evidence type="ECO:0000256" key="1">
    <source>
        <dbReference type="ARBA" id="ARBA00007805"/>
    </source>
</evidence>
<comment type="caution">
    <text evidence="5">Lacks conserved residue(s) required for the propagation of feature annotation.</text>
</comment>
<reference evidence="8 12" key="1">
    <citation type="journal article" date="2005" name="Environ. Microbiol.">
        <title>Genetic and functional properties of uncultivated thermophilic crenarchaeotes from a subsurface gold mine as revealed by analysis of genome fragments.</title>
        <authorList>
            <person name="Nunoura T."/>
            <person name="Hirayama H."/>
            <person name="Takami H."/>
            <person name="Oida H."/>
            <person name="Nishi S."/>
            <person name="Shimamura S."/>
            <person name="Suzuki Y."/>
            <person name="Inagaki F."/>
            <person name="Takai K."/>
            <person name="Nealson K.H."/>
            <person name="Horikoshi K."/>
        </authorList>
    </citation>
    <scope>NUCLEOTIDE SEQUENCE [LARGE SCALE GENOMIC DNA]</scope>
</reference>
<dbReference type="GO" id="GO:0019240">
    <property type="term" value="P:citrulline biosynthetic process"/>
    <property type="evidence" value="ECO:0007669"/>
    <property type="project" value="TreeGrafter"/>
</dbReference>
<dbReference type="EC" id="2.1.3.3" evidence="2 5"/>
<evidence type="ECO:0000256" key="5">
    <source>
        <dbReference type="HAMAP-Rule" id="MF_01109"/>
    </source>
</evidence>
<dbReference type="STRING" id="311458.CSUB_C0153"/>
<dbReference type="Pfam" id="PF00185">
    <property type="entry name" value="OTCace"/>
    <property type="match status" value="1"/>
</dbReference>
<dbReference type="GO" id="GO:0016597">
    <property type="term" value="F:amino acid binding"/>
    <property type="evidence" value="ECO:0007669"/>
    <property type="project" value="InterPro"/>
</dbReference>
<evidence type="ECO:0000259" key="6">
    <source>
        <dbReference type="Pfam" id="PF00185"/>
    </source>
</evidence>
<evidence type="ECO:0000313" key="9">
    <source>
        <dbReference type="EMBL" id="BAJ49096.1"/>
    </source>
</evidence>
<dbReference type="InterPro" id="IPR002292">
    <property type="entry name" value="Orn/put_carbamltrans"/>
</dbReference>
<comment type="catalytic activity">
    <reaction evidence="4 5">
        <text>carbamoyl phosphate + L-ornithine = L-citrulline + phosphate + H(+)</text>
        <dbReference type="Rhea" id="RHEA:19513"/>
        <dbReference type="ChEBI" id="CHEBI:15378"/>
        <dbReference type="ChEBI" id="CHEBI:43474"/>
        <dbReference type="ChEBI" id="CHEBI:46911"/>
        <dbReference type="ChEBI" id="CHEBI:57743"/>
        <dbReference type="ChEBI" id="CHEBI:58228"/>
        <dbReference type="EC" id="2.1.3.3"/>
    </reaction>
</comment>
<dbReference type="NCBIfam" id="NF001986">
    <property type="entry name" value="PRK00779.1"/>
    <property type="match status" value="1"/>
</dbReference>
<dbReference type="PROSITE" id="PS00097">
    <property type="entry name" value="CARBAMOYLTRANSFERASE"/>
    <property type="match status" value="1"/>
</dbReference>
<dbReference type="InterPro" id="IPR036901">
    <property type="entry name" value="Asp/Orn_carbamoylTrfase_sf"/>
</dbReference>
<dbReference type="GO" id="GO:0042450">
    <property type="term" value="P:L-arginine biosynthetic process via ornithine"/>
    <property type="evidence" value="ECO:0007669"/>
    <property type="project" value="UniProtKB-UniRule"/>
</dbReference>
<dbReference type="InterPro" id="IPR006131">
    <property type="entry name" value="Asp_carbamoyltransf_Asp/Orn-bd"/>
</dbReference>
<dbReference type="KEGG" id="csu:CSUB_C0153"/>
<dbReference type="EMBL" id="AP011883">
    <property type="protein sequence ID" value="BAJ49113.1"/>
    <property type="molecule type" value="Genomic_DNA"/>
</dbReference>
<evidence type="ECO:0000313" key="10">
    <source>
        <dbReference type="EMBL" id="BAJ49113.1"/>
    </source>
</evidence>
<keyword evidence="5" id="KW-0963">Cytoplasm</keyword>
<gene>
    <name evidence="11" type="ORF">CSUB_C0153</name>
    <name evidence="9" type="ORF">HGMM_F32H09C35</name>
    <name evidence="8" type="ORF">HGMM_F42C08C14</name>
    <name evidence="10" type="ORF">HGMM_F43G04C14</name>
</gene>
<evidence type="ECO:0000259" key="7">
    <source>
        <dbReference type="Pfam" id="PF02729"/>
    </source>
</evidence>
<dbReference type="InterPro" id="IPR006130">
    <property type="entry name" value="Asp/Orn_carbamoylTrfase"/>
</dbReference>
<feature type="binding site" evidence="5">
    <location>
        <position position="183"/>
    </location>
    <ligand>
        <name>L-ornithine</name>
        <dbReference type="ChEBI" id="CHEBI:46911"/>
    </ligand>
</feature>
<dbReference type="InterPro" id="IPR006132">
    <property type="entry name" value="Asp/Orn_carbamoyltranf_P-bd"/>
</dbReference>
<feature type="binding site" evidence="5">
    <location>
        <position position="316"/>
    </location>
    <ligand>
        <name>carbamoyl phosphate</name>
        <dbReference type="ChEBI" id="CHEBI:58228"/>
    </ligand>
</feature>
<feature type="binding site" evidence="5">
    <location>
        <begin position="152"/>
        <end position="155"/>
    </location>
    <ligand>
        <name>carbamoyl phosphate</name>
        <dbReference type="ChEBI" id="CHEBI:58228"/>
    </ligand>
</feature>
<dbReference type="PRINTS" id="PR00100">
    <property type="entry name" value="AOTCASE"/>
</dbReference>
<dbReference type="HAMAP" id="MF_01109">
    <property type="entry name" value="OTCase"/>
    <property type="match status" value="1"/>
</dbReference>
<dbReference type="EMBL" id="AP011882">
    <property type="protein sequence ID" value="BAJ49096.1"/>
    <property type="molecule type" value="Genomic_DNA"/>
</dbReference>
<accession>E6N4E2</accession>
<dbReference type="Pfam" id="PF02729">
    <property type="entry name" value="OTCace_N"/>
    <property type="match status" value="1"/>
</dbReference>
<feature type="binding site" evidence="5">
    <location>
        <position position="125"/>
    </location>
    <ligand>
        <name>carbamoyl phosphate</name>
        <dbReference type="ChEBI" id="CHEBI:58228"/>
    </ligand>
</feature>
<comment type="similarity">
    <text evidence="1 5">Belongs to the aspartate/ornithine carbamoyltransferase superfamily. OTCase family.</text>
</comment>
<dbReference type="GO" id="GO:0004585">
    <property type="term" value="F:ornithine carbamoyltransferase activity"/>
    <property type="evidence" value="ECO:0007669"/>
    <property type="project" value="UniProtKB-UniRule"/>
</dbReference>
<evidence type="ECO:0000313" key="8">
    <source>
        <dbReference type="EMBL" id="BAJ47161.1"/>
    </source>
</evidence>
<protein>
    <recommendedName>
        <fullName evidence="2 5">Ornithine carbamoyltransferase</fullName>
        <shortName evidence="5">OTCase</shortName>
        <ecNumber evidence="2 5">2.1.3.3</ecNumber>
    </recommendedName>
</protein>
<organism evidence="8 12">
    <name type="scientific">Caldiarchaeum subterraneum</name>
    <dbReference type="NCBI Taxonomy" id="311458"/>
    <lineage>
        <taxon>Archaea</taxon>
        <taxon>Nitrososphaerota</taxon>
        <taxon>Candidatus Caldarchaeales</taxon>
        <taxon>Candidatus Caldarchaeaceae</taxon>
        <taxon>Candidatus Caldarchaeum</taxon>
    </lineage>
</organism>
<keyword evidence="3 5" id="KW-0808">Transferase</keyword>